<evidence type="ECO:0000313" key="4">
    <source>
        <dbReference type="Proteomes" id="UP000193118"/>
    </source>
</evidence>
<protein>
    <submittedName>
        <fullName evidence="3">Pilin</fullName>
    </submittedName>
</protein>
<dbReference type="EMBL" id="MTBO01000021">
    <property type="protein sequence ID" value="OSI15653.1"/>
    <property type="molecule type" value="Genomic_DNA"/>
</dbReference>
<keyword evidence="2" id="KW-0812">Transmembrane</keyword>
<evidence type="ECO:0000256" key="1">
    <source>
        <dbReference type="ARBA" id="ARBA00011156"/>
    </source>
</evidence>
<accession>A0A1X3D6X8</accession>
<dbReference type="Gene3D" id="3.30.700.50">
    <property type="match status" value="1"/>
</dbReference>
<evidence type="ECO:0000256" key="2">
    <source>
        <dbReference type="SAM" id="Phobius"/>
    </source>
</evidence>
<feature type="transmembrane region" description="Helical" evidence="2">
    <location>
        <begin position="12"/>
        <end position="32"/>
    </location>
</feature>
<organism evidence="3 4">
    <name type="scientific">Neisseria dentiae</name>
    <dbReference type="NCBI Taxonomy" id="194197"/>
    <lineage>
        <taxon>Bacteria</taxon>
        <taxon>Pseudomonadati</taxon>
        <taxon>Pseudomonadota</taxon>
        <taxon>Betaproteobacteria</taxon>
        <taxon>Neisseriales</taxon>
        <taxon>Neisseriaceae</taxon>
        <taxon>Neisseria</taxon>
    </lineage>
</organism>
<keyword evidence="2" id="KW-1133">Transmembrane helix</keyword>
<dbReference type="Pfam" id="PF07963">
    <property type="entry name" value="N_methyl"/>
    <property type="match status" value="1"/>
</dbReference>
<dbReference type="GO" id="GO:0043683">
    <property type="term" value="P:type IV pilus assembly"/>
    <property type="evidence" value="ECO:0007669"/>
    <property type="project" value="InterPro"/>
</dbReference>
<comment type="subunit">
    <text evidence="1">The pili are polar flexible filaments of about 5.4 nanometers diameter and 2.5 micrometers average length; they consist of only a single polypeptide chain arranged in a helical configuration of five subunits per turn in the assembled pilus.</text>
</comment>
<dbReference type="Pfam" id="PF16732">
    <property type="entry name" value="ComP_DUS"/>
    <property type="match status" value="1"/>
</dbReference>
<dbReference type="RefSeq" id="WP_085366237.1">
    <property type="nucleotide sequence ID" value="NZ_CAUJPZ010000026.1"/>
</dbReference>
<reference evidence="4" key="1">
    <citation type="submission" date="2017-01" db="EMBL/GenBank/DDBJ databases">
        <authorList>
            <person name="Wolfgang W.J."/>
            <person name="Cole J."/>
            <person name="Wroblewski D."/>
            <person name="Mcginnis J."/>
            <person name="Musser K.A."/>
        </authorList>
    </citation>
    <scope>NUCLEOTIDE SEQUENCE [LARGE SCALE GENOMIC DNA]</scope>
    <source>
        <strain evidence="4">DSM 19151</strain>
    </source>
</reference>
<gene>
    <name evidence="3" type="ORF">BWD09_08400</name>
</gene>
<dbReference type="Proteomes" id="UP000193118">
    <property type="component" value="Unassembled WGS sequence"/>
</dbReference>
<dbReference type="STRING" id="194197.BWD09_08400"/>
<sequence>MQNACRQGFTLLELLAAIAISAVLAVIAVPAYQKYVLDTRLNHARTVLLQNAHFMERFYQQHRSFKQTSTTWPALPHTATGHFCIRPQGNARGAHDGKFTLKAVAFDKNSEARIIKINESLTAVVCESSASTCADSGSFFAGGSTVDKKCRVFQ</sequence>
<dbReference type="InterPro" id="IPR012902">
    <property type="entry name" value="N_methyl_site"/>
</dbReference>
<comment type="caution">
    <text evidence="3">The sequence shown here is derived from an EMBL/GenBank/DDBJ whole genome shotgun (WGS) entry which is preliminary data.</text>
</comment>
<dbReference type="SUPFAM" id="SSF54523">
    <property type="entry name" value="Pili subunits"/>
    <property type="match status" value="1"/>
</dbReference>
<dbReference type="InterPro" id="IPR031982">
    <property type="entry name" value="PilE-like"/>
</dbReference>
<dbReference type="PROSITE" id="PS00409">
    <property type="entry name" value="PROKAR_NTER_METHYL"/>
    <property type="match status" value="1"/>
</dbReference>
<dbReference type="OrthoDB" id="8595466at2"/>
<keyword evidence="2" id="KW-0472">Membrane</keyword>
<dbReference type="InterPro" id="IPR045584">
    <property type="entry name" value="Pilin-like"/>
</dbReference>
<proteinExistence type="predicted"/>
<dbReference type="GeneID" id="94581106"/>
<dbReference type="AlphaFoldDB" id="A0A1X3D6X8"/>
<evidence type="ECO:0000313" key="3">
    <source>
        <dbReference type="EMBL" id="OSI15653.1"/>
    </source>
</evidence>
<name>A0A1X3D6X8_9NEIS</name>
<dbReference type="NCBIfam" id="TIGR02532">
    <property type="entry name" value="IV_pilin_GFxxxE"/>
    <property type="match status" value="1"/>
</dbReference>
<keyword evidence="4" id="KW-1185">Reference proteome</keyword>